<dbReference type="AlphaFoldDB" id="A0A974DUM9"/>
<dbReference type="Proteomes" id="UP000694892">
    <property type="component" value="Chromosome 1S"/>
</dbReference>
<proteinExistence type="predicted"/>
<gene>
    <name evidence="1" type="ORF">XELAEV_18010503mg</name>
</gene>
<accession>A0A974DUM9</accession>
<organism evidence="1 2">
    <name type="scientific">Xenopus laevis</name>
    <name type="common">African clawed frog</name>
    <dbReference type="NCBI Taxonomy" id="8355"/>
    <lineage>
        <taxon>Eukaryota</taxon>
        <taxon>Metazoa</taxon>
        <taxon>Chordata</taxon>
        <taxon>Craniata</taxon>
        <taxon>Vertebrata</taxon>
        <taxon>Euteleostomi</taxon>
        <taxon>Amphibia</taxon>
        <taxon>Batrachia</taxon>
        <taxon>Anura</taxon>
        <taxon>Pipoidea</taxon>
        <taxon>Pipidae</taxon>
        <taxon>Xenopodinae</taxon>
        <taxon>Xenopus</taxon>
        <taxon>Xenopus</taxon>
    </lineage>
</organism>
<evidence type="ECO:0000313" key="1">
    <source>
        <dbReference type="EMBL" id="OCT98273.1"/>
    </source>
</evidence>
<protein>
    <submittedName>
        <fullName evidence="1">Uncharacterized protein</fullName>
    </submittedName>
</protein>
<dbReference type="EMBL" id="CM004467">
    <property type="protein sequence ID" value="OCT98273.1"/>
    <property type="molecule type" value="Genomic_DNA"/>
</dbReference>
<sequence>MLIPDLGHLQGFLLQQKGCLDLKPQPVWPRKCLCCKKGSNFCCRSNADTLHSLHQEIHLLKMQNSGTAPTCCFLGAAQVSLESLAMKPHTKVTIFSFCRSKI</sequence>
<name>A0A974DUM9_XENLA</name>
<evidence type="ECO:0000313" key="2">
    <source>
        <dbReference type="Proteomes" id="UP000694892"/>
    </source>
</evidence>
<reference evidence="2" key="1">
    <citation type="journal article" date="2016" name="Nature">
        <title>Genome evolution in the allotetraploid frog Xenopus laevis.</title>
        <authorList>
            <person name="Session A.M."/>
            <person name="Uno Y."/>
            <person name="Kwon T."/>
            <person name="Chapman J.A."/>
            <person name="Toyoda A."/>
            <person name="Takahashi S."/>
            <person name="Fukui A."/>
            <person name="Hikosaka A."/>
            <person name="Suzuki A."/>
            <person name="Kondo M."/>
            <person name="van Heeringen S.J."/>
            <person name="Quigley I."/>
            <person name="Heinz S."/>
            <person name="Ogino H."/>
            <person name="Ochi H."/>
            <person name="Hellsten U."/>
            <person name="Lyons J.B."/>
            <person name="Simakov O."/>
            <person name="Putnam N."/>
            <person name="Stites J."/>
            <person name="Kuroki Y."/>
            <person name="Tanaka T."/>
            <person name="Michiue T."/>
            <person name="Watanabe M."/>
            <person name="Bogdanovic O."/>
            <person name="Lister R."/>
            <person name="Georgiou G."/>
            <person name="Paranjpe S.S."/>
            <person name="van Kruijsbergen I."/>
            <person name="Shu S."/>
            <person name="Carlson J."/>
            <person name="Kinoshita T."/>
            <person name="Ohta Y."/>
            <person name="Mawaribuchi S."/>
            <person name="Jenkins J."/>
            <person name="Grimwood J."/>
            <person name="Schmutz J."/>
            <person name="Mitros T."/>
            <person name="Mozaffari S.V."/>
            <person name="Suzuki Y."/>
            <person name="Haramoto Y."/>
            <person name="Yamamoto T.S."/>
            <person name="Takagi C."/>
            <person name="Heald R."/>
            <person name="Miller K."/>
            <person name="Haudenschild C."/>
            <person name="Kitzman J."/>
            <person name="Nakayama T."/>
            <person name="Izutsu Y."/>
            <person name="Robert J."/>
            <person name="Fortriede J."/>
            <person name="Burns K."/>
            <person name="Lotay V."/>
            <person name="Karimi K."/>
            <person name="Yasuoka Y."/>
            <person name="Dichmann D.S."/>
            <person name="Flajnik M.F."/>
            <person name="Houston D.W."/>
            <person name="Shendure J."/>
            <person name="DuPasquier L."/>
            <person name="Vize P.D."/>
            <person name="Zorn A.M."/>
            <person name="Ito M."/>
            <person name="Marcotte E.M."/>
            <person name="Wallingford J.B."/>
            <person name="Ito Y."/>
            <person name="Asashima M."/>
            <person name="Ueno N."/>
            <person name="Matsuda Y."/>
            <person name="Veenstra G.J."/>
            <person name="Fujiyama A."/>
            <person name="Harland R.M."/>
            <person name="Taira M."/>
            <person name="Rokhsar D.S."/>
        </authorList>
    </citation>
    <scope>NUCLEOTIDE SEQUENCE [LARGE SCALE GENOMIC DNA]</scope>
    <source>
        <strain evidence="2">J</strain>
    </source>
</reference>